<protein>
    <submittedName>
        <fullName evidence="2">Uncharacterized protein</fullName>
    </submittedName>
</protein>
<evidence type="ECO:0000313" key="2">
    <source>
        <dbReference type="EMBL" id="QGQ22361.1"/>
    </source>
</evidence>
<evidence type="ECO:0000256" key="1">
    <source>
        <dbReference type="SAM" id="Phobius"/>
    </source>
</evidence>
<feature type="transmembrane region" description="Helical" evidence="1">
    <location>
        <begin position="31"/>
        <end position="50"/>
    </location>
</feature>
<reference evidence="2 3" key="1">
    <citation type="submission" date="2019-09" db="EMBL/GenBank/DDBJ databases">
        <title>Gimesia benthica sp. nov., a novel bacterium isolated from deep-sea water of the Northwest Indian Ocean.</title>
        <authorList>
            <person name="Dai X."/>
        </authorList>
    </citation>
    <scope>NUCLEOTIDE SEQUENCE [LARGE SCALE GENOMIC DNA]</scope>
    <source>
        <strain evidence="2 3">E7</strain>
    </source>
</reference>
<organism evidence="2 3">
    <name type="scientific">Gimesia benthica</name>
    <dbReference type="NCBI Taxonomy" id="2608982"/>
    <lineage>
        <taxon>Bacteria</taxon>
        <taxon>Pseudomonadati</taxon>
        <taxon>Planctomycetota</taxon>
        <taxon>Planctomycetia</taxon>
        <taxon>Planctomycetales</taxon>
        <taxon>Planctomycetaceae</taxon>
        <taxon>Gimesia</taxon>
    </lineage>
</organism>
<dbReference type="KEGG" id="gim:F1728_06595"/>
<feature type="transmembrane region" description="Helical" evidence="1">
    <location>
        <begin position="7"/>
        <end position="25"/>
    </location>
</feature>
<name>A0A6I6ABC7_9PLAN</name>
<keyword evidence="1" id="KW-0812">Transmembrane</keyword>
<evidence type="ECO:0000313" key="3">
    <source>
        <dbReference type="Proteomes" id="UP000427281"/>
    </source>
</evidence>
<dbReference type="EMBL" id="CP043930">
    <property type="protein sequence ID" value="QGQ22361.1"/>
    <property type="molecule type" value="Genomic_DNA"/>
</dbReference>
<keyword evidence="1" id="KW-1133">Transmembrane helix</keyword>
<dbReference type="AlphaFoldDB" id="A0A6I6ABC7"/>
<accession>A0A6I6ABC7</accession>
<feature type="transmembrane region" description="Helical" evidence="1">
    <location>
        <begin position="164"/>
        <end position="182"/>
    </location>
</feature>
<sequence length="208" mass="24212">MVLFRIANAICLVFTAVWWLLNRHSDMAEPIVFIIVCSIAVFEILGEIVAKRIKNYRESQISLENQILPEVLDRIEREESNIQQVINGRRKEDKIIEEYPIELLEPHVSSLKELRRFSQLADRLETELSRNKELPAGQKEFRELQEVLSEIKSLAKSPQTNNRLWLLWLYLMLVMINGVFAVCKLQLPFPKESIEAGDNFPVINVELP</sequence>
<gene>
    <name evidence="2" type="ORF">F1728_06595</name>
</gene>
<keyword evidence="1" id="KW-0472">Membrane</keyword>
<proteinExistence type="predicted"/>
<keyword evidence="3" id="KW-1185">Reference proteome</keyword>
<dbReference type="Proteomes" id="UP000427281">
    <property type="component" value="Chromosome"/>
</dbReference>
<dbReference type="RefSeq" id="WP_155363442.1">
    <property type="nucleotide sequence ID" value="NZ_CP043930.1"/>
</dbReference>